<keyword evidence="1" id="KW-0175">Coiled coil</keyword>
<feature type="domain" description="V-SNARE coiled-coil homology" evidence="2">
    <location>
        <begin position="1"/>
        <end position="42"/>
    </location>
</feature>
<organism evidence="3 4">
    <name type="scientific">Hibiscus sabdariffa</name>
    <name type="common">roselle</name>
    <dbReference type="NCBI Taxonomy" id="183260"/>
    <lineage>
        <taxon>Eukaryota</taxon>
        <taxon>Viridiplantae</taxon>
        <taxon>Streptophyta</taxon>
        <taxon>Embryophyta</taxon>
        <taxon>Tracheophyta</taxon>
        <taxon>Spermatophyta</taxon>
        <taxon>Magnoliopsida</taxon>
        <taxon>eudicotyledons</taxon>
        <taxon>Gunneridae</taxon>
        <taxon>Pentapetalae</taxon>
        <taxon>rosids</taxon>
        <taxon>malvids</taxon>
        <taxon>Malvales</taxon>
        <taxon>Malvaceae</taxon>
        <taxon>Malvoideae</taxon>
        <taxon>Hibiscus</taxon>
    </lineage>
</organism>
<reference evidence="3 4" key="1">
    <citation type="journal article" date="2024" name="G3 (Bethesda)">
        <title>Genome assembly of Hibiscus sabdariffa L. provides insights into metabolisms of medicinal natural products.</title>
        <authorList>
            <person name="Kim T."/>
        </authorList>
    </citation>
    <scope>NUCLEOTIDE SEQUENCE [LARGE SCALE GENOMIC DNA]</scope>
    <source>
        <strain evidence="3">TK-2024</strain>
        <tissue evidence="3">Old leaves</tissue>
    </source>
</reference>
<dbReference type="Gene3D" id="1.20.5.110">
    <property type="match status" value="1"/>
</dbReference>
<dbReference type="EMBL" id="JBBPBM010000002">
    <property type="protein sequence ID" value="KAK8596113.1"/>
    <property type="molecule type" value="Genomic_DNA"/>
</dbReference>
<dbReference type="Pfam" id="PF00957">
    <property type="entry name" value="Synaptobrevin"/>
    <property type="match status" value="1"/>
</dbReference>
<accession>A0ABR2G6J6</accession>
<comment type="caution">
    <text evidence="3">The sequence shown here is derived from an EMBL/GenBank/DDBJ whole genome shotgun (WGS) entry which is preliminary data.</text>
</comment>
<evidence type="ECO:0000259" key="2">
    <source>
        <dbReference type="PROSITE" id="PS50892"/>
    </source>
</evidence>
<dbReference type="SUPFAM" id="SSF58038">
    <property type="entry name" value="SNARE fusion complex"/>
    <property type="match status" value="1"/>
</dbReference>
<dbReference type="CDD" id="cd15843">
    <property type="entry name" value="R-SNARE"/>
    <property type="match status" value="1"/>
</dbReference>
<proteinExistence type="predicted"/>
<keyword evidence="4" id="KW-1185">Reference proteome</keyword>
<dbReference type="Proteomes" id="UP001472677">
    <property type="component" value="Unassembled WGS sequence"/>
</dbReference>
<dbReference type="PROSITE" id="PS50892">
    <property type="entry name" value="V_SNARE"/>
    <property type="match status" value="1"/>
</dbReference>
<name>A0ABR2G6J6_9ROSI</name>
<gene>
    <name evidence="3" type="ORF">V6N12_064612</name>
</gene>
<evidence type="ECO:0000313" key="4">
    <source>
        <dbReference type="Proteomes" id="UP001472677"/>
    </source>
</evidence>
<dbReference type="InterPro" id="IPR042855">
    <property type="entry name" value="V_SNARE_CC"/>
</dbReference>
<protein>
    <recommendedName>
        <fullName evidence="2">V-SNARE coiled-coil homology domain-containing protein</fullName>
    </recommendedName>
</protein>
<evidence type="ECO:0000313" key="3">
    <source>
        <dbReference type="EMBL" id="KAK8596113.1"/>
    </source>
</evidence>
<sequence>MCLQVERGDRIELLVDEAATMKDGASHFKKQSKRLHQALWMKNSKLLQVRIYLQDYLCKYAPGSPVEPSFESGSANTTRIGLHAQLKICALDCLAPAREEGEVLTNCLHALELHSQAPIGLPRTVYGHLYGSYQFLIAFAYSFGLPSEIALRAGRYLTNDSSCLLRGHYSESILHVLRDCTTVRRLWTEVVLPGIKDNFFLLPFGNFGRGGMISYFRILVSLVDVRRISTAWASHFSTEFAANSLSVGPCYISYLRNHAWCTDFVWTPRSCNNAADAMSRLLPSHLPQLSVFHKAPPSIEHLITGDSSELPRSDNCEHQVPGD</sequence>
<evidence type="ECO:0000256" key="1">
    <source>
        <dbReference type="PROSITE-ProRule" id="PRU00290"/>
    </source>
</evidence>